<sequence length="682" mass="78533">MNDYKHHRAELRPGQVVEYLQNNQPLVSWIQEVQSPRVRVLNINQREVKLPIARVMPWTGPVYSPDLSRQDVLQLLQEHHHRRNSIQEDLDVMDVWSMAQGEIVQASIFWFAGLIWDEPDADRTAALGRAMLQARTHFKFSPPDFEVFSRETAEKKMEEERLHRERERLVSIGKDFFRKLHSGEYSPGDQPEPEDPELAGQLKNILVQRIKNPEDPHTQDLWSKLSAGLPQDPHLPFILARAWGIYPEHYNYMLEQAAYAWEDSWSKTHDPEIQALSRKLEQESGEPAVDGLISIDSASTRDIDDAFYIREHADGYSLTLALAGPGLYWTFGSELDRDVAHRVSSLYLPEGKSDMLPRILAEEMFSLNQGQRRPAMVLDIDLDFQGIVYRLQPRLEWVRVQANRTYAEVEDELAMDPASRLGSALRLARTLRAKRLEQGAVIIEQNEPIIRLEHTPRQTLVSLMPGVTHPGAHLIVSEFMLLCNTVLASWAREKDIPLLYRTQDIVLPKDYSGVWRKPEEIYRVIRSMGATLTETRPRPHRSIGAGAYASVTSPLRRYVDLVNQAQIAAALSGHPVRDRTWLEKMLPFMNTRMGQVSRIQKFRPRYWKLLYFKQQARHTTWTGVVVDNSGPVVLSLPREQVLIRAPHEVFGGKTMIGQAFRLRLGRIDPLNNEIHVLEAWEE</sequence>
<dbReference type="PANTHER" id="PTHR23355:SF9">
    <property type="entry name" value="DIS3-LIKE EXONUCLEASE 2"/>
    <property type="match status" value="1"/>
</dbReference>
<dbReference type="SUPFAM" id="SSF50249">
    <property type="entry name" value="Nucleic acid-binding proteins"/>
    <property type="match status" value="1"/>
</dbReference>
<dbReference type="GO" id="GO:0004540">
    <property type="term" value="F:RNA nuclease activity"/>
    <property type="evidence" value="ECO:0007669"/>
    <property type="project" value="InterPro"/>
</dbReference>
<dbReference type="InterPro" id="IPR001900">
    <property type="entry name" value="RNase_II/R"/>
</dbReference>
<reference evidence="2" key="1">
    <citation type="submission" date="2010-05" db="EMBL/GenBank/DDBJ databases">
        <title>The draft genome of Desulfonatronospira thiodismutans ASO3-1.</title>
        <authorList>
            <consortium name="US DOE Joint Genome Institute (JGI-PGF)"/>
            <person name="Lucas S."/>
            <person name="Copeland A."/>
            <person name="Lapidus A."/>
            <person name="Cheng J.-F."/>
            <person name="Bruce D."/>
            <person name="Goodwin L."/>
            <person name="Pitluck S."/>
            <person name="Chertkov O."/>
            <person name="Brettin T."/>
            <person name="Detter J.C."/>
            <person name="Han C."/>
            <person name="Land M.L."/>
            <person name="Hauser L."/>
            <person name="Kyrpides N."/>
            <person name="Mikhailova N."/>
            <person name="Muyzer G."/>
            <person name="Woyke T."/>
        </authorList>
    </citation>
    <scope>NUCLEOTIDE SEQUENCE [LARGE SCALE GENOMIC DNA]</scope>
    <source>
        <strain evidence="2">ASO3-1</strain>
    </source>
</reference>
<protein>
    <submittedName>
        <fullName evidence="2">Ribonuclease II</fullName>
    </submittedName>
</protein>
<evidence type="ECO:0000313" key="3">
    <source>
        <dbReference type="Proteomes" id="UP000005496"/>
    </source>
</evidence>
<dbReference type="InterPro" id="IPR050180">
    <property type="entry name" value="RNR_Ribonuclease"/>
</dbReference>
<dbReference type="PANTHER" id="PTHR23355">
    <property type="entry name" value="RIBONUCLEASE"/>
    <property type="match status" value="1"/>
</dbReference>
<dbReference type="RefSeq" id="WP_008869859.1">
    <property type="nucleotide sequence ID" value="NZ_ACJN02000002.1"/>
</dbReference>
<dbReference type="Proteomes" id="UP000005496">
    <property type="component" value="Unassembled WGS sequence"/>
</dbReference>
<evidence type="ECO:0000313" key="2">
    <source>
        <dbReference type="EMBL" id="EFI34539.1"/>
    </source>
</evidence>
<keyword evidence="3" id="KW-1185">Reference proteome</keyword>
<dbReference type="Pfam" id="PF00773">
    <property type="entry name" value="RNB"/>
    <property type="match status" value="1"/>
</dbReference>
<dbReference type="AlphaFoldDB" id="D6SP63"/>
<dbReference type="eggNOG" id="COG0557">
    <property type="taxonomic scope" value="Bacteria"/>
</dbReference>
<dbReference type="EMBL" id="ACJN02000002">
    <property type="protein sequence ID" value="EFI34539.1"/>
    <property type="molecule type" value="Genomic_DNA"/>
</dbReference>
<dbReference type="OrthoDB" id="5288992at2"/>
<gene>
    <name evidence="2" type="ORF">Dthio_PD1911</name>
</gene>
<comment type="caution">
    <text evidence="2">The sequence shown here is derived from an EMBL/GenBank/DDBJ whole genome shotgun (WGS) entry which is preliminary data.</text>
</comment>
<dbReference type="GO" id="GO:0006402">
    <property type="term" value="P:mRNA catabolic process"/>
    <property type="evidence" value="ECO:0007669"/>
    <property type="project" value="TreeGrafter"/>
</dbReference>
<accession>D6SP63</accession>
<dbReference type="InterPro" id="IPR012340">
    <property type="entry name" value="NA-bd_OB-fold"/>
</dbReference>
<organism evidence="2 3">
    <name type="scientific">Desulfonatronospira thiodismutans ASO3-1</name>
    <dbReference type="NCBI Taxonomy" id="555779"/>
    <lineage>
        <taxon>Bacteria</taxon>
        <taxon>Pseudomonadati</taxon>
        <taxon>Thermodesulfobacteriota</taxon>
        <taxon>Desulfovibrionia</taxon>
        <taxon>Desulfovibrionales</taxon>
        <taxon>Desulfonatronovibrionaceae</taxon>
        <taxon>Desulfonatronospira</taxon>
    </lineage>
</organism>
<dbReference type="SMART" id="SM00955">
    <property type="entry name" value="RNB"/>
    <property type="match status" value="1"/>
</dbReference>
<proteinExistence type="predicted"/>
<name>D6SP63_9BACT</name>
<feature type="domain" description="RNB" evidence="1">
    <location>
        <begin position="288"/>
        <end position="573"/>
    </location>
</feature>
<evidence type="ECO:0000259" key="1">
    <source>
        <dbReference type="SMART" id="SM00955"/>
    </source>
</evidence>
<dbReference type="GO" id="GO:0003723">
    <property type="term" value="F:RNA binding"/>
    <property type="evidence" value="ECO:0007669"/>
    <property type="project" value="InterPro"/>
</dbReference>